<keyword evidence="7" id="KW-0524">Neurogenesis</keyword>
<keyword evidence="11" id="KW-0206">Cytoskeleton</keyword>
<evidence type="ECO:0000256" key="18">
    <source>
        <dbReference type="SAM" id="MobiDB-lite"/>
    </source>
</evidence>
<dbReference type="GO" id="GO:0030175">
    <property type="term" value="C:filopodium"/>
    <property type="evidence" value="ECO:0007669"/>
    <property type="project" value="Ensembl"/>
</dbReference>
<feature type="region of interest" description="Disordered" evidence="18">
    <location>
        <begin position="977"/>
        <end position="1035"/>
    </location>
</feature>
<evidence type="ECO:0000256" key="11">
    <source>
        <dbReference type="ARBA" id="ARBA00023212"/>
    </source>
</evidence>
<evidence type="ECO:0000256" key="13">
    <source>
        <dbReference type="ARBA" id="ARBA00067399"/>
    </source>
</evidence>
<feature type="region of interest" description="Disordered" evidence="18">
    <location>
        <begin position="628"/>
        <end position="648"/>
    </location>
</feature>
<keyword evidence="10" id="KW-0009">Actin-binding</keyword>
<dbReference type="EMBL" id="AQIB01018683">
    <property type="status" value="NOT_ANNOTATED_CDS"/>
    <property type="molecule type" value="Genomic_DNA"/>
</dbReference>
<reference evidence="21 22" key="1">
    <citation type="submission" date="2014-03" db="EMBL/GenBank/DDBJ databases">
        <authorList>
            <person name="Warren W."/>
            <person name="Wilson R.K."/>
        </authorList>
    </citation>
    <scope>NUCLEOTIDE SEQUENCE</scope>
</reference>
<dbReference type="OMA" id="CPDGLSQ"/>
<dbReference type="EMBL" id="AQIB01018682">
    <property type="status" value="NOT_ANNOTATED_CDS"/>
    <property type="molecule type" value="Genomic_DNA"/>
</dbReference>
<sequence>MLKTESSGERTTLRSASPHRNAYRTEFQALKSTFDKPKSDGEQKTKEGEGSQQSRGRKYGSNVNRIKNLFMQMGMEPNENAAVIAKTRGKGGHSSPQRRMKPKEFLEKTDGSVVKLESSVSERISRFDTMYDGPSYSKFTETRKMFERSVRESGQNNRYSPKKEKAGGSEPQDEWGGSKSNRGSTDSLDSLSSRTEAVSPTVSQLSAVFENTDSPSAIISEKAENNEYSVTGHYPLNLPSVTVTNLDTFGHLKDSNSWSPSNKQGVDTEDAHKSNTTPVPEVASKSTSLASIPGEEIQQSKEPEDSTSNQQTPDSIDKDGPEEPCAESKAMPKSEIPSPQSQLLEDAETNLLESEAAKQQRKELAGGDFTSPDASASSCGKEVPEDSNSFDSSHVYMHSDYNVYRVRSRYNSDWGETGTEQDEEEDSDENNYYQPDMEYSEIVGLPEEEEIPANRKIKFSSAPIKVFNTYSNEDYDRRNDEVDPVAASAEYELEKRVEKLELFPVELEKVDEDGLGISIIGMGVGADAGLEKLGIFVKTVTEGGAAQRDGRIQVNDQIVEVDGISLVGVTQNFAATVLRNTKGNVRFVIGREKPGQVSEVAQLISQTLEQERRQRELLEQHYAQYDADDDETGEYATDEEEDEVGPVLPGSDMAIEVFELPENEDMFSPSDLDTSKLSHKFKELQIKHAVTEAEIQKLKTKLQAAENEKVRWELEKTQLQQNIEENKERMLKLESYWIEAQTLCHTVNEHLKETQSQYQALEKKYNKAKKLIKDFQQKELDFIKRQEAERKKIEDLEKAHLVEVQGLQVRIRDLEAEVFRLLKQNGTQVNNNNNIFERRTSLGEVSKGDTMENLDVKQTSCQDGLSQDFNEAVPETERLDSKALKTRAQLSVKNRRQRPSRTRLYDSVSSTDGEDSLERKPSNSFYNHMHVTKLLPPKGLRTSSPESDSGVPPLTPVDSNVPFSSDHIAEFQEEPLDPEVGPLSSMWGDTSLFSTSKSDHDMEESPCHHQTSNKKILQEKDDAKDPKSLRASSSLAVQGGKIKQKFVDLGAPLRRNSNKGKKWKEKEASRFSAENRIFRGRLENWTPKPRSTAQTSTRSPCMPFSWFNDSRKGSYSFRNLPAPTSSLQPSPETLISDKKGSKNFTFNDDFSPSSTSSADLSGLGAEPKTPGLSQSLALSSDESLDMIDDEILDDGQSPKHSQCQNRAVQEWSVQQVSHWLMSLNLEQYVSEFSAQNITGEQLLQLDGNKLKALGMTASQDRAVVKKKLKEMKMSLEKARKAQEKMEKQREKLRRKEQEQMQRKSKKTEKMTSTAADGAGEQ</sequence>
<evidence type="ECO:0000256" key="8">
    <source>
        <dbReference type="ARBA" id="ARBA00023018"/>
    </source>
</evidence>
<dbReference type="InterPro" id="IPR040645">
    <property type="entry name" value="Neurabin-1/2_PDZ"/>
</dbReference>
<dbReference type="GO" id="GO:0030864">
    <property type="term" value="C:cortical actin cytoskeleton"/>
    <property type="evidence" value="ECO:0007669"/>
    <property type="project" value="Ensembl"/>
</dbReference>
<feature type="compositionally biased region" description="Polar residues" evidence="18">
    <location>
        <begin position="1089"/>
        <end position="1099"/>
    </location>
</feature>
<feature type="region of interest" description="Disordered" evidence="18">
    <location>
        <begin position="249"/>
        <end position="393"/>
    </location>
</feature>
<dbReference type="CDD" id="cd09512">
    <property type="entry name" value="SAM_Neurabin-like"/>
    <property type="match status" value="1"/>
</dbReference>
<feature type="compositionally biased region" description="Basic and acidic residues" evidence="18">
    <location>
        <begin position="1"/>
        <end position="12"/>
    </location>
</feature>
<evidence type="ECO:0000256" key="3">
    <source>
        <dbReference type="ARBA" id="ARBA00022490"/>
    </source>
</evidence>
<feature type="compositionally biased region" description="Basic and acidic residues" evidence="18">
    <location>
        <begin position="33"/>
        <end position="49"/>
    </location>
</feature>
<evidence type="ECO:0000256" key="6">
    <source>
        <dbReference type="ARBA" id="ARBA00022782"/>
    </source>
</evidence>
<feature type="coiled-coil region" evidence="17">
    <location>
        <begin position="681"/>
        <end position="778"/>
    </location>
</feature>
<feature type="compositionally biased region" description="Basic and acidic residues" evidence="18">
    <location>
        <begin position="1277"/>
        <end position="1301"/>
    </location>
</feature>
<feature type="region of interest" description="Disordered" evidence="18">
    <location>
        <begin position="413"/>
        <end position="432"/>
    </location>
</feature>
<feature type="region of interest" description="Disordered" evidence="18">
    <location>
        <begin position="1117"/>
        <end position="1175"/>
    </location>
</feature>
<feature type="compositionally biased region" description="Polar residues" evidence="18">
    <location>
        <begin position="987"/>
        <end position="996"/>
    </location>
</feature>
<evidence type="ECO:0000259" key="20">
    <source>
        <dbReference type="PROSITE" id="PS50106"/>
    </source>
</evidence>
<dbReference type="SUPFAM" id="SSF47769">
    <property type="entry name" value="SAM/Pointed domain"/>
    <property type="match status" value="1"/>
</dbReference>
<dbReference type="Pfam" id="PF07647">
    <property type="entry name" value="SAM_2"/>
    <property type="match status" value="1"/>
</dbReference>
<feature type="region of interest" description="Disordered" evidence="18">
    <location>
        <begin position="87"/>
        <end position="117"/>
    </location>
</feature>
<dbReference type="EMBL" id="AQIB01018680">
    <property type="status" value="NOT_ANNOTATED_CDS"/>
    <property type="molecule type" value="Genomic_DNA"/>
</dbReference>
<dbReference type="SMART" id="SM00228">
    <property type="entry name" value="PDZ"/>
    <property type="match status" value="1"/>
</dbReference>
<feature type="compositionally biased region" description="Polar residues" evidence="18">
    <location>
        <begin position="196"/>
        <end position="213"/>
    </location>
</feature>
<dbReference type="STRING" id="60711.ENSCSAP00000008989"/>
<evidence type="ECO:0000256" key="7">
    <source>
        <dbReference type="ARBA" id="ARBA00022902"/>
    </source>
</evidence>
<protein>
    <recommendedName>
        <fullName evidence="13">Neurabin-1</fullName>
    </recommendedName>
    <alternativeName>
        <fullName evidence="15">Neurabin-I</fullName>
    </alternativeName>
    <alternativeName>
        <fullName evidence="14">Neural tissue-specific F-actin-binding protein I</fullName>
    </alternativeName>
    <alternativeName>
        <fullName evidence="16">Protein phosphatase 1 regulatory subunit 9A</fullName>
    </alternativeName>
</protein>
<feature type="compositionally biased region" description="Low complexity" evidence="18">
    <location>
        <begin position="182"/>
        <end position="195"/>
    </location>
</feature>
<dbReference type="GO" id="GO:0007015">
    <property type="term" value="P:actin filament organization"/>
    <property type="evidence" value="ECO:0007669"/>
    <property type="project" value="Ensembl"/>
</dbReference>
<dbReference type="InterPro" id="IPR036034">
    <property type="entry name" value="PDZ_sf"/>
</dbReference>
<accession>A0A0D9RK50</accession>
<evidence type="ECO:0000256" key="1">
    <source>
        <dbReference type="ARBA" id="ARBA00004245"/>
    </source>
</evidence>
<feature type="domain" description="SAM" evidence="19">
    <location>
        <begin position="1211"/>
        <end position="1274"/>
    </location>
</feature>
<feature type="region of interest" description="Disordered" evidence="18">
    <location>
        <begin position="1"/>
        <end position="65"/>
    </location>
</feature>
<feature type="compositionally biased region" description="Acidic residues" evidence="18">
    <location>
        <begin position="419"/>
        <end position="429"/>
    </location>
</feature>
<feature type="region of interest" description="Disordered" evidence="18">
    <location>
        <begin position="1082"/>
        <end position="1103"/>
    </location>
</feature>
<evidence type="ECO:0000256" key="16">
    <source>
        <dbReference type="ARBA" id="ARBA00082439"/>
    </source>
</evidence>
<evidence type="ECO:0000256" key="17">
    <source>
        <dbReference type="SAM" id="Coils"/>
    </source>
</evidence>
<organism evidence="21 22">
    <name type="scientific">Chlorocebus sabaeus</name>
    <name type="common">Green monkey</name>
    <name type="synonym">Simia sabaea</name>
    <dbReference type="NCBI Taxonomy" id="60711"/>
    <lineage>
        <taxon>Eukaryota</taxon>
        <taxon>Metazoa</taxon>
        <taxon>Chordata</taxon>
        <taxon>Craniata</taxon>
        <taxon>Vertebrata</taxon>
        <taxon>Euteleostomi</taxon>
        <taxon>Mammalia</taxon>
        <taxon>Eutheria</taxon>
        <taxon>Euarchontoglires</taxon>
        <taxon>Primates</taxon>
        <taxon>Haplorrhini</taxon>
        <taxon>Catarrhini</taxon>
        <taxon>Cercopithecidae</taxon>
        <taxon>Cercopithecinae</taxon>
        <taxon>Chlorocebus</taxon>
    </lineage>
</organism>
<feature type="compositionally biased region" description="Basic and acidic residues" evidence="18">
    <location>
        <begin position="355"/>
        <end position="365"/>
    </location>
</feature>
<feature type="compositionally biased region" description="Polar residues" evidence="18">
    <location>
        <begin position="1142"/>
        <end position="1159"/>
    </location>
</feature>
<dbReference type="Gene3D" id="1.10.150.50">
    <property type="entry name" value="Transcription Factor, Ets-1"/>
    <property type="match status" value="1"/>
</dbReference>
<proteinExistence type="predicted"/>
<dbReference type="jPOST" id="A0A0D9RK50"/>
<dbReference type="GO" id="GO:0051015">
    <property type="term" value="F:actin filament binding"/>
    <property type="evidence" value="ECO:0007669"/>
    <property type="project" value="TreeGrafter"/>
</dbReference>
<feature type="compositionally biased region" description="Polar residues" evidence="18">
    <location>
        <begin position="1122"/>
        <end position="1133"/>
    </location>
</feature>
<keyword evidence="9 17" id="KW-0175">Coiled coil</keyword>
<evidence type="ECO:0000256" key="2">
    <source>
        <dbReference type="ARBA" id="ARBA00022473"/>
    </source>
</evidence>
<feature type="region of interest" description="Disordered" evidence="18">
    <location>
        <begin position="1277"/>
        <end position="1321"/>
    </location>
</feature>
<keyword evidence="6" id="KW-0221">Differentiation</keyword>
<evidence type="ECO:0000313" key="21">
    <source>
        <dbReference type="Ensembl" id="ENSCSAP00000008989.1"/>
    </source>
</evidence>
<dbReference type="InterPro" id="IPR043446">
    <property type="entry name" value="Neurabin-like"/>
</dbReference>
<keyword evidence="8" id="KW-0770">Synapse</keyword>
<dbReference type="InterPro" id="IPR013761">
    <property type="entry name" value="SAM/pointed_sf"/>
</dbReference>
<dbReference type="SMART" id="SM00454">
    <property type="entry name" value="SAM"/>
    <property type="match status" value="1"/>
</dbReference>
<feature type="compositionally biased region" description="Basic and acidic residues" evidence="18">
    <location>
        <begin position="1016"/>
        <end position="1028"/>
    </location>
</feature>
<dbReference type="Proteomes" id="UP000029965">
    <property type="component" value="Chromosome 21"/>
</dbReference>
<dbReference type="SUPFAM" id="SSF50156">
    <property type="entry name" value="PDZ domain-like"/>
    <property type="match status" value="1"/>
</dbReference>
<reference evidence="21" key="3">
    <citation type="submission" date="2025-09" db="UniProtKB">
        <authorList>
            <consortium name="Ensembl"/>
        </authorList>
    </citation>
    <scope>IDENTIFICATION</scope>
</reference>
<dbReference type="GeneTree" id="ENSGT00940000155538"/>
<feature type="coiled-coil region" evidence="17">
    <location>
        <begin position="601"/>
        <end position="628"/>
    </location>
</feature>
<feature type="compositionally biased region" description="Basic residues" evidence="18">
    <location>
        <begin position="87"/>
        <end position="101"/>
    </location>
</feature>
<evidence type="ECO:0000256" key="15">
    <source>
        <dbReference type="ARBA" id="ARBA00077125"/>
    </source>
</evidence>
<comment type="subcellular location">
    <subcellularLocation>
        <location evidence="1">Cytoplasm</location>
        <location evidence="1">Cytoskeleton</location>
    </subcellularLocation>
    <subcellularLocation>
        <location evidence="12">Synapse</location>
        <location evidence="12">Synaptosome</location>
    </subcellularLocation>
</comment>
<keyword evidence="22" id="KW-1185">Reference proteome</keyword>
<evidence type="ECO:0000256" key="12">
    <source>
        <dbReference type="ARBA" id="ARBA00034102"/>
    </source>
</evidence>
<dbReference type="GO" id="GO:0043197">
    <property type="term" value="C:dendritic spine"/>
    <property type="evidence" value="ECO:0007669"/>
    <property type="project" value="Ensembl"/>
</dbReference>
<feature type="compositionally biased region" description="Polar residues" evidence="18">
    <location>
        <begin position="274"/>
        <end position="290"/>
    </location>
</feature>
<dbReference type="Ensembl" id="ENSCSAT00000010904.1">
    <property type="protein sequence ID" value="ENSCSAP00000008989.1"/>
    <property type="gene ID" value="ENSCSAG00000012919.1"/>
</dbReference>
<dbReference type="PROSITE" id="PS50106">
    <property type="entry name" value="PDZ"/>
    <property type="match status" value="1"/>
</dbReference>
<dbReference type="GO" id="GO:0031175">
    <property type="term" value="P:neuron projection development"/>
    <property type="evidence" value="ECO:0007669"/>
    <property type="project" value="TreeGrafter"/>
</dbReference>
<feature type="compositionally biased region" description="Polar residues" evidence="18">
    <location>
        <begin position="255"/>
        <end position="265"/>
    </location>
</feature>
<dbReference type="Gene3D" id="2.30.42.10">
    <property type="match status" value="1"/>
</dbReference>
<dbReference type="FunFam" id="2.30.42.10:FF:000010">
    <property type="entry name" value="Neurabin-1 isoform 1"/>
    <property type="match status" value="1"/>
</dbReference>
<feature type="region of interest" description="Disordered" evidence="18">
    <location>
        <begin position="887"/>
        <end position="963"/>
    </location>
</feature>
<dbReference type="GO" id="GO:0014069">
    <property type="term" value="C:postsynaptic density"/>
    <property type="evidence" value="ECO:0007669"/>
    <property type="project" value="TreeGrafter"/>
</dbReference>
<dbReference type="Pfam" id="PF00595">
    <property type="entry name" value="PDZ"/>
    <property type="match status" value="1"/>
</dbReference>
<feature type="compositionally biased region" description="Acidic residues" evidence="18">
    <location>
        <begin position="628"/>
        <end position="644"/>
    </location>
</feature>
<dbReference type="FunFam" id="1.10.150.50:FF:000008">
    <property type="entry name" value="Neurabin-1 isoform 1-like protein"/>
    <property type="match status" value="1"/>
</dbReference>
<dbReference type="Pfam" id="PF17817">
    <property type="entry name" value="PDZ_5"/>
    <property type="match status" value="1"/>
</dbReference>
<dbReference type="EMBL" id="AQIB01018681">
    <property type="status" value="NOT_ANNOTATED_CDS"/>
    <property type="molecule type" value="Genomic_DNA"/>
</dbReference>
<keyword evidence="2" id="KW-0217">Developmental protein</keyword>
<reference evidence="21" key="2">
    <citation type="submission" date="2025-08" db="UniProtKB">
        <authorList>
            <consortium name="Ensembl"/>
        </authorList>
    </citation>
    <scope>IDENTIFICATION</scope>
</reference>
<feature type="compositionally biased region" description="Basic and acidic residues" evidence="18">
    <location>
        <begin position="997"/>
        <end position="1007"/>
    </location>
</feature>
<evidence type="ECO:0000256" key="5">
    <source>
        <dbReference type="ARBA" id="ARBA00022599"/>
    </source>
</evidence>
<evidence type="ECO:0000256" key="14">
    <source>
        <dbReference type="ARBA" id="ARBA00076637"/>
    </source>
</evidence>
<dbReference type="PANTHER" id="PTHR16154:SF22">
    <property type="entry name" value="NEURABIN-1"/>
    <property type="match status" value="1"/>
</dbReference>
<evidence type="ECO:0000256" key="10">
    <source>
        <dbReference type="ARBA" id="ARBA00023203"/>
    </source>
</evidence>
<feature type="domain" description="PDZ" evidence="20">
    <location>
        <begin position="504"/>
        <end position="593"/>
    </location>
</feature>
<dbReference type="GO" id="GO:0019722">
    <property type="term" value="P:calcium-mediated signaling"/>
    <property type="evidence" value="ECO:0007669"/>
    <property type="project" value="Ensembl"/>
</dbReference>
<dbReference type="Bgee" id="ENSCSAG00000012919">
    <property type="expression patterns" value="Expressed in caudate nucleus and 6 other cell types or tissues"/>
</dbReference>
<dbReference type="InterPro" id="IPR001660">
    <property type="entry name" value="SAM"/>
</dbReference>
<feature type="region of interest" description="Disordered" evidence="18">
    <location>
        <begin position="147"/>
        <end position="213"/>
    </location>
</feature>
<name>A0A0D9RK50_CHLSB</name>
<keyword evidence="5" id="KW-0771">Synaptosome</keyword>
<evidence type="ECO:0000256" key="9">
    <source>
        <dbReference type="ARBA" id="ARBA00023054"/>
    </source>
</evidence>
<dbReference type="eggNOG" id="KOG1945">
    <property type="taxonomic scope" value="Eukaryota"/>
</dbReference>
<evidence type="ECO:0000259" key="19">
    <source>
        <dbReference type="PROSITE" id="PS50105"/>
    </source>
</evidence>
<dbReference type="PROSITE" id="PS50105">
    <property type="entry name" value="SAM_DOMAIN"/>
    <property type="match status" value="1"/>
</dbReference>
<evidence type="ECO:0000313" key="22">
    <source>
        <dbReference type="Proteomes" id="UP000029965"/>
    </source>
</evidence>
<dbReference type="PANTHER" id="PTHR16154">
    <property type="entry name" value="NEURABIN"/>
    <property type="match status" value="1"/>
</dbReference>
<keyword evidence="3" id="KW-0963">Cytoplasm</keyword>
<gene>
    <name evidence="21" type="primary">PPP1R9A</name>
</gene>
<dbReference type="InterPro" id="IPR001478">
    <property type="entry name" value="PDZ"/>
</dbReference>
<keyword evidence="4" id="KW-0597">Phosphoprotein</keyword>
<evidence type="ECO:0000256" key="4">
    <source>
        <dbReference type="ARBA" id="ARBA00022553"/>
    </source>
</evidence>
<dbReference type="GO" id="GO:0050804">
    <property type="term" value="P:modulation of chemical synaptic transmission"/>
    <property type="evidence" value="ECO:0007669"/>
    <property type="project" value="Ensembl"/>
</dbReference>
<dbReference type="CDD" id="cd06790">
    <property type="entry name" value="PDZ_neurabin-like"/>
    <property type="match status" value="1"/>
</dbReference>